<dbReference type="RefSeq" id="WP_159527666.1">
    <property type="nucleotide sequence ID" value="NZ_WUUU01000241.1"/>
</dbReference>
<organism evidence="2 3">
    <name type="scientific">Halobacterium bonnevillei</name>
    <dbReference type="NCBI Taxonomy" id="2692200"/>
    <lineage>
        <taxon>Archaea</taxon>
        <taxon>Methanobacteriati</taxon>
        <taxon>Methanobacteriota</taxon>
        <taxon>Stenosarchaea group</taxon>
        <taxon>Halobacteria</taxon>
        <taxon>Halobacteriales</taxon>
        <taxon>Halobacteriaceae</taxon>
        <taxon>Halobacterium</taxon>
    </lineage>
</organism>
<evidence type="ECO:0000256" key="1">
    <source>
        <dbReference type="SAM" id="Phobius"/>
    </source>
</evidence>
<sequence length="282" mass="30715">MSLYTVARDDFTNARRSYIVLGVVGILTAMVALIVAMDADHHPDPYRALFDVSFFLFLTFPIVIAPLTYLSIAGDRDTGVLKYALGLPNTRAEYVFGKLVSRLGVALAAVVVAMAVAFVVAVPLYENAPSVERFAKFTGVTLLFAFSFVGVYVAFSAVTESRSRAMLGVFGAYFFLVPFWFGFFPTVNLPNLVSMAGDLLGVTVSESTQDVIRALSPATAYLSATEIVYTGVVDQYDQVAMNFTYEGSPLDRQLWFNLAVMAAWGVGSLLVGFLSFRRSELG</sequence>
<proteinExistence type="predicted"/>
<dbReference type="PANTHER" id="PTHR43471">
    <property type="entry name" value="ABC TRANSPORTER PERMEASE"/>
    <property type="match status" value="1"/>
</dbReference>
<keyword evidence="1" id="KW-0812">Transmembrane</keyword>
<dbReference type="Pfam" id="PF12679">
    <property type="entry name" value="ABC2_membrane_2"/>
    <property type="match status" value="1"/>
</dbReference>
<gene>
    <name evidence="2" type="ORF">GRX66_17570</name>
</gene>
<comment type="caution">
    <text evidence="2">The sequence shown here is derived from an EMBL/GenBank/DDBJ whole genome shotgun (WGS) entry which is preliminary data.</text>
</comment>
<dbReference type="EMBL" id="WUUU01000241">
    <property type="protein sequence ID" value="MXR22307.1"/>
    <property type="molecule type" value="Genomic_DNA"/>
</dbReference>
<dbReference type="OrthoDB" id="86287at2157"/>
<keyword evidence="1" id="KW-1133">Transmembrane helix</keyword>
<dbReference type="Proteomes" id="UP000471521">
    <property type="component" value="Unassembled WGS sequence"/>
</dbReference>
<feature type="transmembrane region" description="Helical" evidence="1">
    <location>
        <begin position="137"/>
        <end position="158"/>
    </location>
</feature>
<dbReference type="PANTHER" id="PTHR43471:SF1">
    <property type="entry name" value="ABC TRANSPORTER PERMEASE PROTEIN NOSY-RELATED"/>
    <property type="match status" value="1"/>
</dbReference>
<dbReference type="GO" id="GO:0005886">
    <property type="term" value="C:plasma membrane"/>
    <property type="evidence" value="ECO:0007669"/>
    <property type="project" value="UniProtKB-SubCell"/>
</dbReference>
<feature type="transmembrane region" description="Helical" evidence="1">
    <location>
        <begin position="165"/>
        <end position="184"/>
    </location>
</feature>
<keyword evidence="3" id="KW-1185">Reference proteome</keyword>
<dbReference type="GO" id="GO:0140359">
    <property type="term" value="F:ABC-type transporter activity"/>
    <property type="evidence" value="ECO:0007669"/>
    <property type="project" value="InterPro"/>
</dbReference>
<feature type="transmembrane region" description="Helical" evidence="1">
    <location>
        <begin position="49"/>
        <end position="72"/>
    </location>
</feature>
<evidence type="ECO:0000313" key="2">
    <source>
        <dbReference type="EMBL" id="MXR22307.1"/>
    </source>
</evidence>
<reference evidence="2 3" key="1">
    <citation type="submission" date="2019-12" db="EMBL/GenBank/DDBJ databases">
        <title>Isolation and characterization of three novel carbon monoxide-oxidizing members of Halobacteria from salione crusts and soils.</title>
        <authorList>
            <person name="Myers M.R."/>
            <person name="King G.M."/>
        </authorList>
    </citation>
    <scope>NUCLEOTIDE SEQUENCE [LARGE SCALE GENOMIC DNA]</scope>
    <source>
        <strain evidence="2 3">PCN9</strain>
    </source>
</reference>
<keyword evidence="1" id="KW-0472">Membrane</keyword>
<accession>A0A6B0SM28</accession>
<evidence type="ECO:0000313" key="3">
    <source>
        <dbReference type="Proteomes" id="UP000471521"/>
    </source>
</evidence>
<feature type="transmembrane region" description="Helical" evidence="1">
    <location>
        <begin position="103"/>
        <end position="125"/>
    </location>
</feature>
<feature type="transmembrane region" description="Helical" evidence="1">
    <location>
        <begin position="18"/>
        <end position="37"/>
    </location>
</feature>
<protein>
    <submittedName>
        <fullName evidence="2">ABC transporter permease subunit</fullName>
    </submittedName>
</protein>
<feature type="transmembrane region" description="Helical" evidence="1">
    <location>
        <begin position="254"/>
        <end position="276"/>
    </location>
</feature>
<name>A0A6B0SM28_9EURY</name>
<dbReference type="AlphaFoldDB" id="A0A6B0SM28"/>